<proteinExistence type="predicted"/>
<accession>A0AAJ1FCJ5</accession>
<organism evidence="2 3">
    <name type="scientific">Shewanella zhuhaiensis</name>
    <dbReference type="NCBI Taxonomy" id="2919576"/>
    <lineage>
        <taxon>Bacteria</taxon>
        <taxon>Pseudomonadati</taxon>
        <taxon>Pseudomonadota</taxon>
        <taxon>Gammaproteobacteria</taxon>
        <taxon>Alteromonadales</taxon>
        <taxon>Shewanellaceae</taxon>
        <taxon>Shewanella</taxon>
    </lineage>
</organism>
<dbReference type="RefSeq" id="WP_240592098.1">
    <property type="nucleotide sequence ID" value="NZ_JAKUDL010000007.1"/>
</dbReference>
<sequence>MKHPMPFLAADISALAKSLRKQLMACEQFPTHVEMLNLLARANGYQNFQQFKAEQDNSTLPVAEPDSFAVAAAPPTPSRLDVAIPAKLRPFMDEAFVLRQWPTRFALQQQSLWFFWCRFRYGVEYTEAEVNALLKPFIGFGDHPLIRRELVNKSLLGRTMDGGRYWRQSAIPPEGFEALADVW</sequence>
<dbReference type="AlphaFoldDB" id="A0AAJ1FCJ5"/>
<dbReference type="InterPro" id="IPR018656">
    <property type="entry name" value="DUF2087"/>
</dbReference>
<dbReference type="EMBL" id="JAKUDL010000007">
    <property type="protein sequence ID" value="MCH4296000.1"/>
    <property type="molecule type" value="Genomic_DNA"/>
</dbReference>
<gene>
    <name evidence="2" type="ORF">MJ923_16960</name>
</gene>
<keyword evidence="3" id="KW-1185">Reference proteome</keyword>
<feature type="domain" description="DUF2087" evidence="1">
    <location>
        <begin position="98"/>
        <end position="167"/>
    </location>
</feature>
<dbReference type="Pfam" id="PF09860">
    <property type="entry name" value="DUF2087"/>
    <property type="match status" value="1"/>
</dbReference>
<evidence type="ECO:0000313" key="3">
    <source>
        <dbReference type="Proteomes" id="UP001297581"/>
    </source>
</evidence>
<comment type="caution">
    <text evidence="2">The sequence shown here is derived from an EMBL/GenBank/DDBJ whole genome shotgun (WGS) entry which is preliminary data.</text>
</comment>
<evidence type="ECO:0000313" key="2">
    <source>
        <dbReference type="EMBL" id="MCH4296000.1"/>
    </source>
</evidence>
<dbReference type="Proteomes" id="UP001297581">
    <property type="component" value="Unassembled WGS sequence"/>
</dbReference>
<name>A0AAJ1FCJ5_9GAMM</name>
<protein>
    <submittedName>
        <fullName evidence="2">DUF2087 domain-containing protein</fullName>
    </submittedName>
</protein>
<reference evidence="2 3" key="1">
    <citation type="submission" date="2022-02" db="EMBL/GenBank/DDBJ databases">
        <title>The genome sequence of Shewanella sp. 3B26.</title>
        <authorList>
            <person name="Du J."/>
        </authorList>
    </citation>
    <scope>NUCLEOTIDE SEQUENCE [LARGE SCALE GENOMIC DNA]</scope>
    <source>
        <strain evidence="2 3">3B26</strain>
    </source>
</reference>
<evidence type="ECO:0000259" key="1">
    <source>
        <dbReference type="Pfam" id="PF09860"/>
    </source>
</evidence>